<reference evidence="1" key="2">
    <citation type="submission" date="2023-01" db="EMBL/GenBank/DDBJ databases">
        <authorList>
            <person name="Sun Q."/>
            <person name="Evtushenko L."/>
        </authorList>
    </citation>
    <scope>NUCLEOTIDE SEQUENCE</scope>
    <source>
        <strain evidence="1">VKM Ac-1940</strain>
    </source>
</reference>
<evidence type="ECO:0000313" key="1">
    <source>
        <dbReference type="EMBL" id="GLJ95213.1"/>
    </source>
</evidence>
<name>A0A9W6HLF9_9MICO</name>
<gene>
    <name evidence="1" type="ORF">GCM10017591_12750</name>
</gene>
<dbReference type="AlphaFoldDB" id="A0A9W6HLF9"/>
<evidence type="ECO:0000313" key="2">
    <source>
        <dbReference type="Proteomes" id="UP001142291"/>
    </source>
</evidence>
<comment type="caution">
    <text evidence="1">The sequence shown here is derived from an EMBL/GenBank/DDBJ whole genome shotgun (WGS) entry which is preliminary data.</text>
</comment>
<proteinExistence type="predicted"/>
<accession>A0A9W6HLF9</accession>
<dbReference type="Proteomes" id="UP001142291">
    <property type="component" value="Unassembled WGS sequence"/>
</dbReference>
<sequence length="181" mass="19197">MSSAGTRPAPDVLKWIVPIEAVRRVGVLTALADEGDGAAVALGDVAAHHVRLRSDGLVPAFGAAPSGFVPWRQVRELDADIPATWVPAPAVMDVVGPLLEGVFGGSGSIAETPTFPVRIVADDGARLEWRATPHYLSGYRRRDAAVAARLLAHLVARADARILLSRPHEMLGRLAQILPKT</sequence>
<organism evidence="1 2">
    <name type="scientific">Microbacterium dextranolyticum</name>
    <dbReference type="NCBI Taxonomy" id="36806"/>
    <lineage>
        <taxon>Bacteria</taxon>
        <taxon>Bacillati</taxon>
        <taxon>Actinomycetota</taxon>
        <taxon>Actinomycetes</taxon>
        <taxon>Micrococcales</taxon>
        <taxon>Microbacteriaceae</taxon>
        <taxon>Microbacterium</taxon>
    </lineage>
</organism>
<reference evidence="1" key="1">
    <citation type="journal article" date="2014" name="Int. J. Syst. Evol. Microbiol.">
        <title>Complete genome sequence of Corynebacterium casei LMG S-19264T (=DSM 44701T), isolated from a smear-ripened cheese.</title>
        <authorList>
            <consortium name="US DOE Joint Genome Institute (JGI-PGF)"/>
            <person name="Walter F."/>
            <person name="Albersmeier A."/>
            <person name="Kalinowski J."/>
            <person name="Ruckert C."/>
        </authorList>
    </citation>
    <scope>NUCLEOTIDE SEQUENCE</scope>
    <source>
        <strain evidence="1">VKM Ac-1940</strain>
    </source>
</reference>
<dbReference type="EMBL" id="BSER01000008">
    <property type="protein sequence ID" value="GLJ95213.1"/>
    <property type="molecule type" value="Genomic_DNA"/>
</dbReference>
<protein>
    <submittedName>
        <fullName evidence="1">Uncharacterized protein</fullName>
    </submittedName>
</protein>
<keyword evidence="2" id="KW-1185">Reference proteome</keyword>